<dbReference type="GO" id="GO:0050660">
    <property type="term" value="F:flavin adenine dinucleotide binding"/>
    <property type="evidence" value="ECO:0007669"/>
    <property type="project" value="InterPro"/>
</dbReference>
<dbReference type="PRINTS" id="PR00370">
    <property type="entry name" value="FMOXYGENASE"/>
</dbReference>
<dbReference type="GO" id="GO:0050661">
    <property type="term" value="F:NADP binding"/>
    <property type="evidence" value="ECO:0007669"/>
    <property type="project" value="InterPro"/>
</dbReference>
<keyword evidence="8" id="KW-0812">Transmembrane</keyword>
<gene>
    <name evidence="35" type="ORF">CAMP_LOCUS7806</name>
</gene>
<dbReference type="Proteomes" id="UP001152747">
    <property type="component" value="Unassembled WGS sequence"/>
</dbReference>
<evidence type="ECO:0000256" key="32">
    <source>
        <dbReference type="ARBA" id="ARBA00049475"/>
    </source>
</evidence>
<dbReference type="InterPro" id="IPR050346">
    <property type="entry name" value="FMO-like"/>
</dbReference>
<organism evidence="35 36">
    <name type="scientific">Caenorhabditis angaria</name>
    <dbReference type="NCBI Taxonomy" id="860376"/>
    <lineage>
        <taxon>Eukaryota</taxon>
        <taxon>Metazoa</taxon>
        <taxon>Ecdysozoa</taxon>
        <taxon>Nematoda</taxon>
        <taxon>Chromadorea</taxon>
        <taxon>Rhabditida</taxon>
        <taxon>Rhabditina</taxon>
        <taxon>Rhabditomorpha</taxon>
        <taxon>Rhabditoidea</taxon>
        <taxon>Rhabditidae</taxon>
        <taxon>Peloderinae</taxon>
        <taxon>Caenorhabditis</taxon>
    </lineage>
</organism>
<comment type="catalytic activity">
    <reaction evidence="25">
        <text>hexan-3-one + NADPH + O2 + H(+) = ethyl butanoate + NADP(+) + H2O</text>
        <dbReference type="Rhea" id="RHEA:54844"/>
        <dbReference type="ChEBI" id="CHEBI:15377"/>
        <dbReference type="ChEBI" id="CHEBI:15378"/>
        <dbReference type="ChEBI" id="CHEBI:15379"/>
        <dbReference type="ChEBI" id="CHEBI:57783"/>
        <dbReference type="ChEBI" id="CHEBI:58349"/>
        <dbReference type="ChEBI" id="CHEBI:88764"/>
        <dbReference type="ChEBI" id="CHEBI:89891"/>
    </reaction>
    <physiologicalReaction direction="left-to-right" evidence="25">
        <dbReference type="Rhea" id="RHEA:54845"/>
    </physiologicalReaction>
</comment>
<dbReference type="EMBL" id="CANHGI010000003">
    <property type="protein sequence ID" value="CAI5445169.1"/>
    <property type="molecule type" value="Genomic_DNA"/>
</dbReference>
<evidence type="ECO:0000313" key="36">
    <source>
        <dbReference type="Proteomes" id="UP001152747"/>
    </source>
</evidence>
<evidence type="ECO:0000256" key="18">
    <source>
        <dbReference type="ARBA" id="ARBA00045722"/>
    </source>
</evidence>
<evidence type="ECO:0000256" key="14">
    <source>
        <dbReference type="ARBA" id="ARBA00023002"/>
    </source>
</evidence>
<dbReference type="GO" id="GO:0016174">
    <property type="term" value="F:NAD(P)H oxidase H2O2-forming activity"/>
    <property type="evidence" value="ECO:0007669"/>
    <property type="project" value="UniProtKB-EC"/>
</dbReference>
<comment type="catalytic activity">
    <reaction evidence="22">
        <text>heptan-2-one + NADPH + O2 + H(+) = pentyl acetate + NADP(+) + H2O</text>
        <dbReference type="Rhea" id="RHEA:54836"/>
        <dbReference type="ChEBI" id="CHEBI:5672"/>
        <dbReference type="ChEBI" id="CHEBI:15377"/>
        <dbReference type="ChEBI" id="CHEBI:15378"/>
        <dbReference type="ChEBI" id="CHEBI:15379"/>
        <dbReference type="ChEBI" id="CHEBI:57783"/>
        <dbReference type="ChEBI" id="CHEBI:58349"/>
        <dbReference type="ChEBI" id="CHEBI:87362"/>
    </reaction>
    <physiologicalReaction direction="left-to-right" evidence="22">
        <dbReference type="Rhea" id="RHEA:54837"/>
    </physiologicalReaction>
</comment>
<evidence type="ECO:0000256" key="26">
    <source>
        <dbReference type="ARBA" id="ARBA00048041"/>
    </source>
</evidence>
<keyword evidence="14 33" id="KW-0560">Oxidoreductase</keyword>
<dbReference type="Pfam" id="PF00743">
    <property type="entry name" value="FMO-like"/>
    <property type="match status" value="1"/>
</dbReference>
<comment type="caution">
    <text evidence="35">The sequence shown here is derived from an EMBL/GenBank/DDBJ whole genome shotgun (WGS) entry which is preliminary data.</text>
</comment>
<keyword evidence="17 33" id="KW-0472">Membrane</keyword>
<evidence type="ECO:0000256" key="12">
    <source>
        <dbReference type="ARBA" id="ARBA00022857"/>
    </source>
</evidence>
<evidence type="ECO:0000256" key="15">
    <source>
        <dbReference type="ARBA" id="ARBA00023033"/>
    </source>
</evidence>
<dbReference type="Gene3D" id="3.50.50.60">
    <property type="entry name" value="FAD/NAD(P)-binding domain"/>
    <property type="match status" value="2"/>
</dbReference>
<keyword evidence="15 33" id="KW-0503">Monooxygenase</keyword>
<evidence type="ECO:0000256" key="6">
    <source>
        <dbReference type="ARBA" id="ARBA00022553"/>
    </source>
</evidence>
<evidence type="ECO:0000256" key="20">
    <source>
        <dbReference type="ARBA" id="ARBA00047338"/>
    </source>
</evidence>
<dbReference type="GO" id="GO:0006629">
    <property type="term" value="P:lipid metabolic process"/>
    <property type="evidence" value="ECO:0007669"/>
    <property type="project" value="UniProtKB-KW"/>
</dbReference>
<dbReference type="PRINTS" id="PR01125">
    <property type="entry name" value="FMOXYGENASE5"/>
</dbReference>
<reference evidence="35" key="1">
    <citation type="submission" date="2022-11" db="EMBL/GenBank/DDBJ databases">
        <authorList>
            <person name="Kikuchi T."/>
        </authorList>
    </citation>
    <scope>NUCLEOTIDE SEQUENCE</scope>
    <source>
        <strain evidence="35">PS1010</strain>
    </source>
</reference>
<comment type="catalytic activity">
    <reaction evidence="30">
        <text>heptan-4-one + NADPH + O2 + H(+) = propyl butanoate + NADP(+) + H2O</text>
        <dbReference type="Rhea" id="RHEA:54852"/>
        <dbReference type="ChEBI" id="CHEBI:15377"/>
        <dbReference type="ChEBI" id="CHEBI:15378"/>
        <dbReference type="ChEBI" id="CHEBI:15379"/>
        <dbReference type="ChEBI" id="CHEBI:57783"/>
        <dbReference type="ChEBI" id="CHEBI:58349"/>
        <dbReference type="ChEBI" id="CHEBI:89484"/>
        <dbReference type="ChEBI" id="CHEBI:89719"/>
    </reaction>
    <physiologicalReaction direction="left-to-right" evidence="30">
        <dbReference type="Rhea" id="RHEA:54853"/>
    </physiologicalReaction>
</comment>
<keyword evidence="36" id="KW-1185">Reference proteome</keyword>
<evidence type="ECO:0000256" key="34">
    <source>
        <dbReference type="RuleBase" id="RU361177"/>
    </source>
</evidence>
<evidence type="ECO:0000256" key="24">
    <source>
        <dbReference type="ARBA" id="ARBA00047864"/>
    </source>
</evidence>
<accession>A0A9P1IGZ1</accession>
<evidence type="ECO:0000256" key="33">
    <source>
        <dbReference type="PIRNR" id="PIRNR000332"/>
    </source>
</evidence>
<evidence type="ECO:0000256" key="28">
    <source>
        <dbReference type="ARBA" id="ARBA00048459"/>
    </source>
</evidence>
<evidence type="ECO:0000256" key="2">
    <source>
        <dbReference type="ARBA" id="ARBA00004389"/>
    </source>
</evidence>
<comment type="catalytic activity">
    <reaction evidence="23">
        <text>sulcatone + NADPH + O2 + H(+) = 4-methylpent-3-en-1-yl acetate + NADP(+) + H2O</text>
        <dbReference type="Rhea" id="RHEA:54864"/>
        <dbReference type="ChEBI" id="CHEBI:15377"/>
        <dbReference type="ChEBI" id="CHEBI:15378"/>
        <dbReference type="ChEBI" id="CHEBI:15379"/>
        <dbReference type="ChEBI" id="CHEBI:16310"/>
        <dbReference type="ChEBI" id="CHEBI:57783"/>
        <dbReference type="ChEBI" id="CHEBI:58349"/>
        <dbReference type="ChEBI" id="CHEBI:138373"/>
    </reaction>
    <physiologicalReaction direction="left-to-right" evidence="23">
        <dbReference type="Rhea" id="RHEA:54865"/>
    </physiologicalReaction>
</comment>
<evidence type="ECO:0000256" key="8">
    <source>
        <dbReference type="ARBA" id="ARBA00022692"/>
    </source>
</evidence>
<evidence type="ECO:0000256" key="30">
    <source>
        <dbReference type="ARBA" id="ARBA00048990"/>
    </source>
</evidence>
<evidence type="ECO:0000256" key="3">
    <source>
        <dbReference type="ARBA" id="ARBA00004524"/>
    </source>
</evidence>
<comment type="function">
    <text evidence="19">Broad spectrum monooxygenase that catalyzes the oxygenation of a wide variety of nitrogen- and sulfur-containing compounds including xenobiotics. Catalyzes the S-oxygenation of hypotaurine to produce taurine, an organic osmolyte involved in cell volume regulation as well as a variety of cytoprotective and developmental processes. In vitro, catalyzes the N-oxygenation of trimethylamine (TMA) to produce trimethylamine N-oxide (TMAO) and could therefore participate to the detoxification of this compound that is generated by the action of gut microbiota from dietary precursors such as choline, choline containing compounds, betaine or L-carnitine.</text>
</comment>
<keyword evidence="13" id="KW-1133">Transmembrane helix</keyword>
<keyword evidence="7 33" id="KW-0285">Flavoprotein</keyword>
<keyword evidence="11" id="KW-0492">Microsome</keyword>
<evidence type="ECO:0000256" key="9">
    <source>
        <dbReference type="ARBA" id="ARBA00022824"/>
    </source>
</evidence>
<evidence type="ECO:0000256" key="16">
    <source>
        <dbReference type="ARBA" id="ARBA00023098"/>
    </source>
</evidence>
<dbReference type="GO" id="GO:0034899">
    <property type="term" value="F:trimethylamine monooxygenase activity"/>
    <property type="evidence" value="ECO:0007669"/>
    <property type="project" value="UniProtKB-EC"/>
</dbReference>
<dbReference type="EC" id="1.-.-.-" evidence="34"/>
<comment type="subcellular location">
    <subcellularLocation>
        <location evidence="2">Endoplasmic reticulum membrane</location>
        <topology evidence="2">Single-pass membrane protein</topology>
    </subcellularLocation>
    <subcellularLocation>
        <location evidence="3">Microsome membrane</location>
    </subcellularLocation>
</comment>
<evidence type="ECO:0000256" key="31">
    <source>
        <dbReference type="ARBA" id="ARBA00049443"/>
    </source>
</evidence>
<evidence type="ECO:0000256" key="11">
    <source>
        <dbReference type="ARBA" id="ARBA00022848"/>
    </source>
</evidence>
<evidence type="ECO:0000256" key="1">
    <source>
        <dbReference type="ARBA" id="ARBA00001974"/>
    </source>
</evidence>
<protein>
    <recommendedName>
        <fullName evidence="34">Flavin-containing monooxygenase</fullName>
        <ecNumber evidence="34">1.-.-.-</ecNumber>
    </recommendedName>
</protein>
<comment type="catalytic activity">
    <reaction evidence="32">
        <text>octan-3-one + NADPH + O2 + H(+) = pentyl propanoate + NADP(+) + H2O</text>
        <dbReference type="Rhea" id="RHEA:54840"/>
        <dbReference type="ChEBI" id="CHEBI:15377"/>
        <dbReference type="ChEBI" id="CHEBI:15378"/>
        <dbReference type="ChEBI" id="CHEBI:15379"/>
        <dbReference type="ChEBI" id="CHEBI:57783"/>
        <dbReference type="ChEBI" id="CHEBI:58349"/>
        <dbReference type="ChEBI" id="CHEBI:80946"/>
        <dbReference type="ChEBI" id="CHEBI:87373"/>
    </reaction>
    <physiologicalReaction direction="left-to-right" evidence="32">
        <dbReference type="Rhea" id="RHEA:54841"/>
    </physiologicalReaction>
</comment>
<comment type="cofactor">
    <cofactor evidence="1 33 34">
        <name>FAD</name>
        <dbReference type="ChEBI" id="CHEBI:57692"/>
    </cofactor>
</comment>
<dbReference type="SUPFAM" id="SSF51905">
    <property type="entry name" value="FAD/NAD(P)-binding domain"/>
    <property type="match status" value="2"/>
</dbReference>
<dbReference type="InterPro" id="IPR020946">
    <property type="entry name" value="Flavin_mOase-like"/>
</dbReference>
<dbReference type="GO" id="GO:0004499">
    <property type="term" value="F:N,N-dimethylaniline monooxygenase activity"/>
    <property type="evidence" value="ECO:0007669"/>
    <property type="project" value="UniProtKB-UniRule"/>
</dbReference>
<evidence type="ECO:0000256" key="27">
    <source>
        <dbReference type="ARBA" id="ARBA00048088"/>
    </source>
</evidence>
<dbReference type="OrthoDB" id="66881at2759"/>
<dbReference type="PANTHER" id="PTHR23023">
    <property type="entry name" value="DIMETHYLANILINE MONOOXYGENASE"/>
    <property type="match status" value="1"/>
</dbReference>
<evidence type="ECO:0000256" key="5">
    <source>
        <dbReference type="ARBA" id="ARBA00022481"/>
    </source>
</evidence>
<evidence type="ECO:0000256" key="13">
    <source>
        <dbReference type="ARBA" id="ARBA00022989"/>
    </source>
</evidence>
<evidence type="ECO:0000256" key="22">
    <source>
        <dbReference type="ARBA" id="ARBA00047574"/>
    </source>
</evidence>
<evidence type="ECO:0000256" key="19">
    <source>
        <dbReference type="ARBA" id="ARBA00045957"/>
    </source>
</evidence>
<sequence length="514" mass="59095">MTAKKRLLVIGAGASGLPSIRHTLFYENVEVTCFEKSGETGGLWNFKPHETELASVMKSTVINTSKEMTAFSDFPPEDRMANYMHNREMNRYLNNYAKNFDLLKYIKFNHSVQKITRNHNYNETGQWKVDYLDDKNQNQSEVFDGILLCCGHHAIPHIPSWPGQDKFKGRIIHAHNYKDHRGYEDKNVVVVGIGNSGGDCAVELSRIAKQVYLVTRRGSWIFNRLFDEGKPTDLVFNSKWQLTLMNFIPLWLVARNFERIVNKRFDHQKYGLKPNHSVLSAHPTANDELPNRIANGTIRVKKSGIKEFTENGIIFENGSKVDNIDEVILATGYSFNFNIVEDGNLIPVTEHRLDAYKYIYPIQLSDHNSLGLIGLIQPVGSIMPISEMQARVFLEHWAGNVKLPNREVMLNDITSKRNEMSKRYVDSRRHTIQVDYTRYMTELATIINANPNMLYLWLTNPRLAYNVFFGPCVPYVFRLTGPNSWNGAKDAILSVEYRSEMATSIEEDENKKQK</sequence>
<evidence type="ECO:0000313" key="35">
    <source>
        <dbReference type="EMBL" id="CAI5445169.1"/>
    </source>
</evidence>
<name>A0A9P1IGZ1_9PELO</name>
<dbReference type="InterPro" id="IPR036188">
    <property type="entry name" value="FAD/NAD-bd_sf"/>
</dbReference>
<keyword evidence="6" id="KW-0597">Phosphoprotein</keyword>
<evidence type="ECO:0000256" key="17">
    <source>
        <dbReference type="ARBA" id="ARBA00023136"/>
    </source>
</evidence>
<evidence type="ECO:0000256" key="25">
    <source>
        <dbReference type="ARBA" id="ARBA00047977"/>
    </source>
</evidence>
<keyword evidence="10 33" id="KW-0274">FAD</keyword>
<comment type="catalytic activity">
    <reaction evidence="31">
        <text>N,N-dimethylaniline + NADPH + O2 + H(+) = N,N-dimethylaniline N-oxide + NADP(+) + H2O</text>
        <dbReference type="Rhea" id="RHEA:24468"/>
        <dbReference type="ChEBI" id="CHEBI:15377"/>
        <dbReference type="ChEBI" id="CHEBI:15378"/>
        <dbReference type="ChEBI" id="CHEBI:15379"/>
        <dbReference type="ChEBI" id="CHEBI:16269"/>
        <dbReference type="ChEBI" id="CHEBI:17735"/>
        <dbReference type="ChEBI" id="CHEBI:57783"/>
        <dbReference type="ChEBI" id="CHEBI:58349"/>
        <dbReference type="EC" id="1.14.13.8"/>
    </reaction>
    <physiologicalReaction direction="left-to-right" evidence="31">
        <dbReference type="Rhea" id="RHEA:24469"/>
    </physiologicalReaction>
</comment>
<comment type="catalytic activity">
    <reaction evidence="26">
        <text>hypotaurine + NADPH + O2 + H(+) = taurine + NADP(+) + H2O</text>
        <dbReference type="Rhea" id="RHEA:69819"/>
        <dbReference type="ChEBI" id="CHEBI:15377"/>
        <dbReference type="ChEBI" id="CHEBI:15378"/>
        <dbReference type="ChEBI" id="CHEBI:15379"/>
        <dbReference type="ChEBI" id="CHEBI:57783"/>
        <dbReference type="ChEBI" id="CHEBI:57853"/>
        <dbReference type="ChEBI" id="CHEBI:58349"/>
        <dbReference type="ChEBI" id="CHEBI:507393"/>
        <dbReference type="EC" id="1.14.13.8"/>
    </reaction>
    <physiologicalReaction direction="left-to-right" evidence="26">
        <dbReference type="Rhea" id="RHEA:69820"/>
    </physiologicalReaction>
</comment>
<evidence type="ECO:0000256" key="29">
    <source>
        <dbReference type="ARBA" id="ARBA00048989"/>
    </source>
</evidence>
<dbReference type="InterPro" id="IPR002257">
    <property type="entry name" value="Flavin_mOase_5"/>
</dbReference>
<evidence type="ECO:0000256" key="7">
    <source>
        <dbReference type="ARBA" id="ARBA00022630"/>
    </source>
</evidence>
<dbReference type="GO" id="GO:0005789">
    <property type="term" value="C:endoplasmic reticulum membrane"/>
    <property type="evidence" value="ECO:0007669"/>
    <property type="project" value="UniProtKB-SubCell"/>
</dbReference>
<evidence type="ECO:0000256" key="23">
    <source>
        <dbReference type="ARBA" id="ARBA00047855"/>
    </source>
</evidence>
<comment type="catalytic activity">
    <reaction evidence="29">
        <text>(2E)-geranial + NADPH + O2 + H(+) = (1E)-2,6-dimethylhepta-1,5-dien-1-yl formate + NADP(+) + H2O</text>
        <dbReference type="Rhea" id="RHEA:54860"/>
        <dbReference type="ChEBI" id="CHEBI:15377"/>
        <dbReference type="ChEBI" id="CHEBI:15378"/>
        <dbReference type="ChEBI" id="CHEBI:15379"/>
        <dbReference type="ChEBI" id="CHEBI:16980"/>
        <dbReference type="ChEBI" id="CHEBI:57783"/>
        <dbReference type="ChEBI" id="CHEBI:58349"/>
        <dbReference type="ChEBI" id="CHEBI:138375"/>
    </reaction>
    <physiologicalReaction direction="left-to-right" evidence="29">
        <dbReference type="Rhea" id="RHEA:54861"/>
    </physiologicalReaction>
</comment>
<keyword evidence="5" id="KW-0488">Methylation</keyword>
<evidence type="ECO:0000256" key="10">
    <source>
        <dbReference type="ARBA" id="ARBA00022827"/>
    </source>
</evidence>
<keyword evidence="16" id="KW-0443">Lipid metabolism</keyword>
<evidence type="ECO:0000256" key="4">
    <source>
        <dbReference type="ARBA" id="ARBA00009183"/>
    </source>
</evidence>
<comment type="catalytic activity">
    <reaction evidence="24">
        <text>NADPH + O2 + H(+) = H2O2 + NADP(+)</text>
        <dbReference type="Rhea" id="RHEA:11260"/>
        <dbReference type="ChEBI" id="CHEBI:15378"/>
        <dbReference type="ChEBI" id="CHEBI:15379"/>
        <dbReference type="ChEBI" id="CHEBI:16240"/>
        <dbReference type="ChEBI" id="CHEBI:57783"/>
        <dbReference type="ChEBI" id="CHEBI:58349"/>
        <dbReference type="EC" id="1.6.3.1"/>
    </reaction>
    <physiologicalReaction direction="left-to-right" evidence="24">
        <dbReference type="Rhea" id="RHEA:11261"/>
    </physiologicalReaction>
</comment>
<comment type="catalytic activity">
    <reaction evidence="21">
        <text>hexan-3-one + NADPH + O2 + H(+) = propyl propanoate + NADP(+) + H2O</text>
        <dbReference type="Rhea" id="RHEA:54848"/>
        <dbReference type="ChEBI" id="CHEBI:15377"/>
        <dbReference type="ChEBI" id="CHEBI:15378"/>
        <dbReference type="ChEBI" id="CHEBI:15379"/>
        <dbReference type="ChEBI" id="CHEBI:57783"/>
        <dbReference type="ChEBI" id="CHEBI:58349"/>
        <dbReference type="ChEBI" id="CHEBI:89828"/>
        <dbReference type="ChEBI" id="CHEBI:89891"/>
    </reaction>
    <physiologicalReaction direction="left-to-right" evidence="21">
        <dbReference type="Rhea" id="RHEA:54849"/>
    </physiologicalReaction>
</comment>
<comment type="similarity">
    <text evidence="4 33 34">Belongs to the FMO family.</text>
</comment>
<dbReference type="AlphaFoldDB" id="A0A9P1IGZ1"/>
<keyword evidence="9 33" id="KW-0256">Endoplasmic reticulum</keyword>
<dbReference type="FunFam" id="3.50.50.60:FF:000159">
    <property type="entry name" value="Dimethylaniline monooxygenase [N-oxide-forming]"/>
    <property type="match status" value="1"/>
</dbReference>
<dbReference type="InterPro" id="IPR000960">
    <property type="entry name" value="Flavin_mOase"/>
</dbReference>
<comment type="catalytic activity">
    <reaction evidence="20">
        <text>hypotaurine + NADH + O2 + H(+) = taurine + NAD(+) + H2O</text>
        <dbReference type="Rhea" id="RHEA:74111"/>
        <dbReference type="ChEBI" id="CHEBI:15377"/>
        <dbReference type="ChEBI" id="CHEBI:15378"/>
        <dbReference type="ChEBI" id="CHEBI:15379"/>
        <dbReference type="ChEBI" id="CHEBI:57540"/>
        <dbReference type="ChEBI" id="CHEBI:57853"/>
        <dbReference type="ChEBI" id="CHEBI:57945"/>
        <dbReference type="ChEBI" id="CHEBI:507393"/>
        <dbReference type="EC" id="1.14.13.8"/>
    </reaction>
    <physiologicalReaction direction="left-to-right" evidence="20">
        <dbReference type="Rhea" id="RHEA:74112"/>
    </physiologicalReaction>
</comment>
<comment type="function">
    <text evidence="18">Acts as a Baeyer-Villiger monooxygenase on a broad range of substrates. Catalyzes the insertion of an oxygen atom into a carbon-carbon bond adjacent to a carbonyl, which converts ketones to esters. Active on diverse carbonyl compounds, whereas soft nucleophiles are mostly non- or poorly reactive. In contrast with other forms of FMO it is non- or poorly active on 'classical' substrates such as drugs, pesticides, and dietary components containing soft nucleophilic heteroatoms. Able to oxidize drug molecules bearing a carbonyl group on an aliphatic chain, such as nabumetone and pentoxifylline. Also, in the absence of substrates, shows slow but yet significant NADPH oxidase activity. Acts as a positive modulator of cholesterol biosynthesis as well as glucose homeostasis, promoting metabolic aging via pleiotropic effects.</text>
</comment>
<proteinExistence type="inferred from homology"/>
<dbReference type="PIRSF" id="PIRSF000332">
    <property type="entry name" value="FMO"/>
    <property type="match status" value="1"/>
</dbReference>
<keyword evidence="12 33" id="KW-0521">NADP</keyword>
<comment type="catalytic activity">
    <reaction evidence="27">
        <text>trimethylamine + NADPH + O2 = trimethylamine N-oxide + NADP(+) + H2O</text>
        <dbReference type="Rhea" id="RHEA:31979"/>
        <dbReference type="ChEBI" id="CHEBI:15377"/>
        <dbReference type="ChEBI" id="CHEBI:15379"/>
        <dbReference type="ChEBI" id="CHEBI:15724"/>
        <dbReference type="ChEBI" id="CHEBI:57783"/>
        <dbReference type="ChEBI" id="CHEBI:58349"/>
        <dbReference type="ChEBI" id="CHEBI:58389"/>
        <dbReference type="EC" id="1.14.13.148"/>
    </reaction>
    <physiologicalReaction direction="left-to-right" evidence="27">
        <dbReference type="Rhea" id="RHEA:31980"/>
    </physiologicalReaction>
</comment>
<comment type="catalytic activity">
    <reaction evidence="28">
        <text>octan-3-one + NADPH + O2 + H(+) = ethyl hexanoate + NADP(+) + H2O</text>
        <dbReference type="Rhea" id="RHEA:54856"/>
        <dbReference type="ChEBI" id="CHEBI:15377"/>
        <dbReference type="ChEBI" id="CHEBI:15378"/>
        <dbReference type="ChEBI" id="CHEBI:15379"/>
        <dbReference type="ChEBI" id="CHEBI:57783"/>
        <dbReference type="ChEBI" id="CHEBI:58349"/>
        <dbReference type="ChEBI" id="CHEBI:80946"/>
        <dbReference type="ChEBI" id="CHEBI:86055"/>
    </reaction>
    <physiologicalReaction direction="left-to-right" evidence="28">
        <dbReference type="Rhea" id="RHEA:54857"/>
    </physiologicalReaction>
</comment>
<evidence type="ECO:0000256" key="21">
    <source>
        <dbReference type="ARBA" id="ARBA00047426"/>
    </source>
</evidence>